<name>A0A853A195_9ACTN</name>
<feature type="domain" description="Protein kinase" evidence="8">
    <location>
        <begin position="11"/>
        <end position="299"/>
    </location>
</feature>
<sequence>MEGRLLGDGRYRLVRPLGKGGTAAVWEGVDLRIERLVAIKLLHPTTSVPDAEERLRREAKAAGNLASQYIVRVYDLGRGPVEDSEPLPGEGPAEAGEQVYIVMEYLRGRTLAQILAEEGRLPVERVVLWGRQIAMALSTAHAAHVLHRDIKPSNVLVTDQGVKVLDFGIARFLETVRVPTLGGEATAGVATMADLTRGMLLGTPAYMSPEQVQDPGNLDVHSDLYSLGCVLYELLTGAPPFGHGEPFALWTRHAKETPRPLREQRPEVPEELEELVLQLLRKRPEERPRSAEEVVRRLLPPPAPPRPDDVLARLRRQYAEADRLGATDPREAVRRLSEEVLPQARSLLGEDHIIALQATWRLAHWTGATGDARGAYTQYSQLVPRWAHAYGRVHPTTLELRSLQARWAGRAGEAALAAELTAALVRDSVEALGGTHRDTLWRRYRLAHWTGKAGSPAEAVRQFRELLPVARGELGEEHRLVSRIRYRLAWWTGDGGDPHGAVRLFRELVGDYLRLFGTEHPETLAARSGLAWWTSEAGDPAAAARLYEDLVRDSVATLGPEHAETLVARYNHAESVGAAGDPAGAARLLRELVADTTRVLGPDHPDTVAAHRALEAWEGWRPESDG</sequence>
<dbReference type="Gene3D" id="1.25.40.10">
    <property type="entry name" value="Tetratricopeptide repeat domain"/>
    <property type="match status" value="2"/>
</dbReference>
<evidence type="ECO:0000256" key="1">
    <source>
        <dbReference type="ARBA" id="ARBA00012513"/>
    </source>
</evidence>
<dbReference type="EC" id="2.7.11.1" evidence="1"/>
<dbReference type="InterPro" id="IPR011009">
    <property type="entry name" value="Kinase-like_dom_sf"/>
</dbReference>
<accession>A0A853A195</accession>
<dbReference type="SUPFAM" id="SSF56112">
    <property type="entry name" value="Protein kinase-like (PK-like)"/>
    <property type="match status" value="1"/>
</dbReference>
<dbReference type="GO" id="GO:0004674">
    <property type="term" value="F:protein serine/threonine kinase activity"/>
    <property type="evidence" value="ECO:0007669"/>
    <property type="project" value="UniProtKB-KW"/>
</dbReference>
<dbReference type="CDD" id="cd14014">
    <property type="entry name" value="STKc_PknB_like"/>
    <property type="match status" value="1"/>
</dbReference>
<evidence type="ECO:0000256" key="6">
    <source>
        <dbReference type="ARBA" id="ARBA00022840"/>
    </source>
</evidence>
<dbReference type="SUPFAM" id="SSF48452">
    <property type="entry name" value="TPR-like"/>
    <property type="match status" value="1"/>
</dbReference>
<proteinExistence type="predicted"/>
<keyword evidence="5 9" id="KW-0418">Kinase</keyword>
<keyword evidence="2 9" id="KW-0723">Serine/threonine-protein kinase</keyword>
<evidence type="ECO:0000256" key="4">
    <source>
        <dbReference type="ARBA" id="ARBA00022741"/>
    </source>
</evidence>
<dbReference type="RefSeq" id="WP_179817213.1">
    <property type="nucleotide sequence ID" value="NZ_JACBZD010000002.1"/>
</dbReference>
<evidence type="ECO:0000313" key="9">
    <source>
        <dbReference type="EMBL" id="NYI08393.1"/>
    </source>
</evidence>
<dbReference type="Gene3D" id="3.30.200.20">
    <property type="entry name" value="Phosphorylase Kinase, domain 1"/>
    <property type="match status" value="1"/>
</dbReference>
<evidence type="ECO:0000256" key="7">
    <source>
        <dbReference type="PROSITE-ProRule" id="PRU10141"/>
    </source>
</evidence>
<dbReference type="Proteomes" id="UP000567795">
    <property type="component" value="Unassembled WGS sequence"/>
</dbReference>
<dbReference type="InterPro" id="IPR011990">
    <property type="entry name" value="TPR-like_helical_dom_sf"/>
</dbReference>
<dbReference type="PROSITE" id="PS50011">
    <property type="entry name" value="PROTEIN_KINASE_DOM"/>
    <property type="match status" value="1"/>
</dbReference>
<keyword evidence="6 7" id="KW-0067">ATP-binding</keyword>
<dbReference type="Pfam" id="PF00069">
    <property type="entry name" value="Pkinase"/>
    <property type="match status" value="1"/>
</dbReference>
<gene>
    <name evidence="9" type="ORF">FHU37_005422</name>
</gene>
<dbReference type="PANTHER" id="PTHR43289:SF6">
    <property type="entry name" value="SERINE_THREONINE-PROTEIN KINASE NEKL-3"/>
    <property type="match status" value="1"/>
</dbReference>
<feature type="binding site" evidence="7">
    <location>
        <position position="40"/>
    </location>
    <ligand>
        <name>ATP</name>
        <dbReference type="ChEBI" id="CHEBI:30616"/>
    </ligand>
</feature>
<dbReference type="AlphaFoldDB" id="A0A853A195"/>
<dbReference type="PROSITE" id="PS00108">
    <property type="entry name" value="PROTEIN_KINASE_ST"/>
    <property type="match status" value="1"/>
</dbReference>
<dbReference type="InterPro" id="IPR008271">
    <property type="entry name" value="Ser/Thr_kinase_AS"/>
</dbReference>
<dbReference type="PROSITE" id="PS00107">
    <property type="entry name" value="PROTEIN_KINASE_ATP"/>
    <property type="match status" value="1"/>
</dbReference>
<keyword evidence="4 7" id="KW-0547">Nucleotide-binding</keyword>
<dbReference type="Gene3D" id="1.10.510.10">
    <property type="entry name" value="Transferase(Phosphotransferase) domain 1"/>
    <property type="match status" value="1"/>
</dbReference>
<dbReference type="PANTHER" id="PTHR43289">
    <property type="entry name" value="MITOGEN-ACTIVATED PROTEIN KINASE KINASE KINASE 20-RELATED"/>
    <property type="match status" value="1"/>
</dbReference>
<keyword evidence="10" id="KW-1185">Reference proteome</keyword>
<dbReference type="SMART" id="SM00220">
    <property type="entry name" value="S_TKc"/>
    <property type="match status" value="1"/>
</dbReference>
<evidence type="ECO:0000259" key="8">
    <source>
        <dbReference type="PROSITE" id="PS50011"/>
    </source>
</evidence>
<keyword evidence="3" id="KW-0808">Transferase</keyword>
<dbReference type="InterPro" id="IPR017441">
    <property type="entry name" value="Protein_kinase_ATP_BS"/>
</dbReference>
<evidence type="ECO:0000313" key="10">
    <source>
        <dbReference type="Proteomes" id="UP000567795"/>
    </source>
</evidence>
<protein>
    <recommendedName>
        <fullName evidence="1">non-specific serine/threonine protein kinase</fullName>
        <ecNumber evidence="1">2.7.11.1</ecNumber>
    </recommendedName>
</protein>
<comment type="caution">
    <text evidence="9">The sequence shown here is derived from an EMBL/GenBank/DDBJ whole genome shotgun (WGS) entry which is preliminary data.</text>
</comment>
<dbReference type="FunFam" id="1.10.510.10:FF:000021">
    <property type="entry name" value="Serine/threonine protein kinase"/>
    <property type="match status" value="1"/>
</dbReference>
<dbReference type="Pfam" id="PF13374">
    <property type="entry name" value="TPR_10"/>
    <property type="match status" value="3"/>
</dbReference>
<evidence type="ECO:0000256" key="5">
    <source>
        <dbReference type="ARBA" id="ARBA00022777"/>
    </source>
</evidence>
<dbReference type="GO" id="GO:0005524">
    <property type="term" value="F:ATP binding"/>
    <property type="evidence" value="ECO:0007669"/>
    <property type="project" value="UniProtKB-UniRule"/>
</dbReference>
<reference evidence="9 10" key="1">
    <citation type="submission" date="2020-07" db="EMBL/GenBank/DDBJ databases">
        <title>Sequencing the genomes of 1000 actinobacteria strains.</title>
        <authorList>
            <person name="Klenk H.-P."/>
        </authorList>
    </citation>
    <scope>NUCLEOTIDE SEQUENCE [LARGE SCALE GENOMIC DNA]</scope>
    <source>
        <strain evidence="9 10">DSM 42178</strain>
    </source>
</reference>
<organism evidence="9 10">
    <name type="scientific">Allostreptomyces psammosilenae</name>
    <dbReference type="NCBI Taxonomy" id="1892865"/>
    <lineage>
        <taxon>Bacteria</taxon>
        <taxon>Bacillati</taxon>
        <taxon>Actinomycetota</taxon>
        <taxon>Actinomycetes</taxon>
        <taxon>Kitasatosporales</taxon>
        <taxon>Streptomycetaceae</taxon>
        <taxon>Allostreptomyces</taxon>
    </lineage>
</organism>
<evidence type="ECO:0000256" key="3">
    <source>
        <dbReference type="ARBA" id="ARBA00022679"/>
    </source>
</evidence>
<dbReference type="InterPro" id="IPR000719">
    <property type="entry name" value="Prot_kinase_dom"/>
</dbReference>
<dbReference type="EMBL" id="JACBZD010000002">
    <property type="protein sequence ID" value="NYI08393.1"/>
    <property type="molecule type" value="Genomic_DNA"/>
</dbReference>
<evidence type="ECO:0000256" key="2">
    <source>
        <dbReference type="ARBA" id="ARBA00022527"/>
    </source>
</evidence>